<evidence type="ECO:0000259" key="1">
    <source>
        <dbReference type="Pfam" id="PF10988"/>
    </source>
</evidence>
<name>A0ABW4X1Z7_9BACT</name>
<accession>A0ABW4X1Z7</accession>
<evidence type="ECO:0000313" key="3">
    <source>
        <dbReference type="Proteomes" id="UP001597369"/>
    </source>
</evidence>
<sequence length="238" mass="25047">MKLLNLSLASVVSGMLFTSCNFGINCVQGEGDVVTRNLNLDTFTGVSVSGSTEVYIQRGNEQRVELEGQANILDLLETEIDNDEVFQVGFNGCVSDHKTVKVYITMPELEYAAVSGSGLVELQDSFRADDFKARVSGSGEIVARIAANNISARTSGSGSILLAGITNELELGLSGSGKVRAYDLQTNAAEVDISGSGSAEVAVEEDLEVEISGSGKVYYKGEPDIISDVSGSGKVIKS</sequence>
<proteinExistence type="predicted"/>
<protein>
    <submittedName>
        <fullName evidence="2">Head GIN domain-containing protein</fullName>
    </submittedName>
</protein>
<dbReference type="PANTHER" id="PTHR39200">
    <property type="entry name" value="HYPOTHETICAL EXPORTED PROTEIN"/>
    <property type="match status" value="1"/>
</dbReference>
<reference evidence="3" key="1">
    <citation type="journal article" date="2019" name="Int. J. Syst. Evol. Microbiol.">
        <title>The Global Catalogue of Microorganisms (GCM) 10K type strain sequencing project: providing services to taxonomists for standard genome sequencing and annotation.</title>
        <authorList>
            <consortium name="The Broad Institute Genomics Platform"/>
            <consortium name="The Broad Institute Genome Sequencing Center for Infectious Disease"/>
            <person name="Wu L."/>
            <person name="Ma J."/>
        </authorList>
    </citation>
    <scope>NUCLEOTIDE SEQUENCE [LARGE SCALE GENOMIC DNA]</scope>
    <source>
        <strain evidence="3">JCM 16545</strain>
    </source>
</reference>
<dbReference type="EMBL" id="JBHUHV010000058">
    <property type="protein sequence ID" value="MFD2069003.1"/>
    <property type="molecule type" value="Genomic_DNA"/>
</dbReference>
<feature type="domain" description="Putative auto-transporter adhesin head GIN" evidence="1">
    <location>
        <begin position="43"/>
        <end position="223"/>
    </location>
</feature>
<dbReference type="PANTHER" id="PTHR39200:SF1">
    <property type="entry name" value="AUTO-TRANSPORTER ADHESIN HEAD GIN DOMAIN-CONTAINING PROTEIN-RELATED"/>
    <property type="match status" value="1"/>
</dbReference>
<dbReference type="InterPro" id="IPR021255">
    <property type="entry name" value="DUF2807"/>
</dbReference>
<organism evidence="2 3">
    <name type="scientific">Pontibacter silvestris</name>
    <dbReference type="NCBI Taxonomy" id="2305183"/>
    <lineage>
        <taxon>Bacteria</taxon>
        <taxon>Pseudomonadati</taxon>
        <taxon>Bacteroidota</taxon>
        <taxon>Cytophagia</taxon>
        <taxon>Cytophagales</taxon>
        <taxon>Hymenobacteraceae</taxon>
        <taxon>Pontibacter</taxon>
    </lineage>
</organism>
<dbReference type="PROSITE" id="PS51257">
    <property type="entry name" value="PROKAR_LIPOPROTEIN"/>
    <property type="match status" value="1"/>
</dbReference>
<dbReference type="Gene3D" id="2.160.20.120">
    <property type="match status" value="1"/>
</dbReference>
<dbReference type="Proteomes" id="UP001597369">
    <property type="component" value="Unassembled WGS sequence"/>
</dbReference>
<dbReference type="RefSeq" id="WP_229957529.1">
    <property type="nucleotide sequence ID" value="NZ_JAJJWI010000001.1"/>
</dbReference>
<dbReference type="Pfam" id="PF10988">
    <property type="entry name" value="DUF2807"/>
    <property type="match status" value="1"/>
</dbReference>
<evidence type="ECO:0000313" key="2">
    <source>
        <dbReference type="EMBL" id="MFD2069003.1"/>
    </source>
</evidence>
<keyword evidence="3" id="KW-1185">Reference proteome</keyword>
<gene>
    <name evidence="2" type="ORF">ACFSKU_19090</name>
</gene>
<comment type="caution">
    <text evidence="2">The sequence shown here is derived from an EMBL/GenBank/DDBJ whole genome shotgun (WGS) entry which is preliminary data.</text>
</comment>